<dbReference type="eggNOG" id="COG2259">
    <property type="taxonomic scope" value="Bacteria"/>
</dbReference>
<feature type="domain" description="Methylamine utilisation protein MauE" evidence="6">
    <location>
        <begin position="16"/>
        <end position="146"/>
    </location>
</feature>
<dbReference type="KEGG" id="rer:RER_53610"/>
<dbReference type="AlphaFoldDB" id="C0ZS77"/>
<feature type="transmembrane region" description="Helical" evidence="5">
    <location>
        <begin position="86"/>
        <end position="107"/>
    </location>
</feature>
<protein>
    <submittedName>
        <fullName evidence="7">Putative methylamine utilization protein</fullName>
    </submittedName>
</protein>
<dbReference type="GO" id="GO:0016020">
    <property type="term" value="C:membrane"/>
    <property type="evidence" value="ECO:0007669"/>
    <property type="project" value="UniProtKB-SubCell"/>
</dbReference>
<keyword evidence="3 5" id="KW-1133">Transmembrane helix</keyword>
<evidence type="ECO:0000256" key="4">
    <source>
        <dbReference type="ARBA" id="ARBA00023136"/>
    </source>
</evidence>
<evidence type="ECO:0000256" key="5">
    <source>
        <dbReference type="SAM" id="Phobius"/>
    </source>
</evidence>
<dbReference type="Pfam" id="PF07291">
    <property type="entry name" value="MauE"/>
    <property type="match status" value="1"/>
</dbReference>
<dbReference type="HOGENOM" id="CLU_101331_2_2_11"/>
<gene>
    <name evidence="7" type="ordered locus">RER_53610</name>
</gene>
<reference evidence="8" key="1">
    <citation type="submission" date="2005-03" db="EMBL/GenBank/DDBJ databases">
        <title>Comparison of the complete genome sequences of Rhodococcus erythropolis PR4 and Rhodococcus opacus B4.</title>
        <authorList>
            <person name="Takarada H."/>
            <person name="Sekine M."/>
            <person name="Hosoyama A."/>
            <person name="Yamada R."/>
            <person name="Fujisawa T."/>
            <person name="Omata S."/>
            <person name="Shimizu A."/>
            <person name="Tsukatani N."/>
            <person name="Tanikawa S."/>
            <person name="Fujita N."/>
            <person name="Harayama S."/>
        </authorList>
    </citation>
    <scope>NUCLEOTIDE SEQUENCE [LARGE SCALE GENOMIC DNA]</scope>
    <source>
        <strain evidence="8">PR4 / NBRC 100887</strain>
    </source>
</reference>
<comment type="subcellular location">
    <subcellularLocation>
        <location evidence="1">Membrane</location>
        <topology evidence="1">Multi-pass membrane protein</topology>
    </subcellularLocation>
</comment>
<accession>C0ZS77</accession>
<dbReference type="EMBL" id="AP008957">
    <property type="protein sequence ID" value="BAH36069.1"/>
    <property type="molecule type" value="Genomic_DNA"/>
</dbReference>
<feature type="transmembrane region" description="Helical" evidence="5">
    <location>
        <begin position="155"/>
        <end position="178"/>
    </location>
</feature>
<evidence type="ECO:0000313" key="8">
    <source>
        <dbReference type="Proteomes" id="UP000002204"/>
    </source>
</evidence>
<feature type="transmembrane region" description="Helical" evidence="5">
    <location>
        <begin position="128"/>
        <end position="149"/>
    </location>
</feature>
<sequence length="211" mass="22189">MSHTPPALPERNGGSMDLVSATTSTIIGFVLLLAGIPKLNDHDGVLRSVRGYKVLPVRLEVPIARILPVAETVVGILLVLGVAHRLAALVAAIMFASFFTGLTINLLRGRRDLDCGCFAFGVGEIPRIGWFHAVRAGTLAVIAVALSVTAGQAEIGVQVVAATFGFLLVLAGVALAQIRSVVHLGRRPVDDYLSSASIRLRTAETASRYGS</sequence>
<keyword evidence="2 5" id="KW-0812">Transmembrane</keyword>
<organism evidence="7 8">
    <name type="scientific">Rhodococcus erythropolis (strain PR4 / NBRC 100887)</name>
    <dbReference type="NCBI Taxonomy" id="234621"/>
    <lineage>
        <taxon>Bacteria</taxon>
        <taxon>Bacillati</taxon>
        <taxon>Actinomycetota</taxon>
        <taxon>Actinomycetes</taxon>
        <taxon>Mycobacteriales</taxon>
        <taxon>Nocardiaceae</taxon>
        <taxon>Rhodococcus</taxon>
        <taxon>Rhodococcus erythropolis group</taxon>
    </lineage>
</organism>
<feature type="transmembrane region" description="Helical" evidence="5">
    <location>
        <begin position="57"/>
        <end position="80"/>
    </location>
</feature>
<proteinExistence type="predicted"/>
<feature type="transmembrane region" description="Helical" evidence="5">
    <location>
        <begin position="18"/>
        <end position="36"/>
    </location>
</feature>
<dbReference type="Proteomes" id="UP000002204">
    <property type="component" value="Chromosome"/>
</dbReference>
<evidence type="ECO:0000259" key="6">
    <source>
        <dbReference type="Pfam" id="PF07291"/>
    </source>
</evidence>
<evidence type="ECO:0000256" key="2">
    <source>
        <dbReference type="ARBA" id="ARBA00022692"/>
    </source>
</evidence>
<dbReference type="InterPro" id="IPR009908">
    <property type="entry name" value="Methylamine_util_MauE"/>
</dbReference>
<evidence type="ECO:0000313" key="7">
    <source>
        <dbReference type="EMBL" id="BAH36069.1"/>
    </source>
</evidence>
<reference evidence="7 8" key="2">
    <citation type="journal article" date="2006" name="Environ. Microbiol.">
        <title>Sequence analysis of three plasmids harboured in Rhodococcus erythropolis strain PR4.</title>
        <authorList>
            <person name="Sekine M."/>
            <person name="Tanikawa S."/>
            <person name="Omata S."/>
            <person name="Saito M."/>
            <person name="Fujisawa T."/>
            <person name="Tsukatani N."/>
            <person name="Tajima T."/>
            <person name="Sekigawa T."/>
            <person name="Kosugi H."/>
            <person name="Matsuo Y."/>
            <person name="Nishiko R."/>
            <person name="Imamura K."/>
            <person name="Ito M."/>
            <person name="Narita H."/>
            <person name="Tago S."/>
            <person name="Fujita N."/>
            <person name="Harayama S."/>
        </authorList>
    </citation>
    <scope>NUCLEOTIDE SEQUENCE [LARGE SCALE GENOMIC DNA]</scope>
    <source>
        <strain evidence="8">PR4 / NBRC 100887</strain>
    </source>
</reference>
<evidence type="ECO:0000256" key="3">
    <source>
        <dbReference type="ARBA" id="ARBA00022989"/>
    </source>
</evidence>
<keyword evidence="4 5" id="KW-0472">Membrane</keyword>
<name>C0ZS77_RHOE4</name>
<dbReference type="UniPathway" id="UPA00895"/>
<evidence type="ECO:0000256" key="1">
    <source>
        <dbReference type="ARBA" id="ARBA00004141"/>
    </source>
</evidence>
<dbReference type="GO" id="GO:0030416">
    <property type="term" value="P:methylamine metabolic process"/>
    <property type="evidence" value="ECO:0007669"/>
    <property type="project" value="InterPro"/>
</dbReference>